<evidence type="ECO:0000256" key="2">
    <source>
        <dbReference type="SAM" id="Phobius"/>
    </source>
</evidence>
<dbReference type="RefSeq" id="WP_182498254.1">
    <property type="nucleotide sequence ID" value="NZ_BMKM01000008.1"/>
</dbReference>
<proteinExistence type="predicted"/>
<comment type="caution">
    <text evidence="3">The sequence shown here is derived from an EMBL/GenBank/DDBJ whole genome shotgun (WGS) entry which is preliminary data.</text>
</comment>
<gene>
    <name evidence="3" type="ORF">GCM10011516_27480</name>
</gene>
<evidence type="ECO:0000313" key="4">
    <source>
        <dbReference type="Proteomes" id="UP000614460"/>
    </source>
</evidence>
<feature type="coiled-coil region" evidence="1">
    <location>
        <begin position="484"/>
        <end position="511"/>
    </location>
</feature>
<keyword evidence="4" id="KW-1185">Reference proteome</keyword>
<keyword evidence="2" id="KW-0812">Transmembrane</keyword>
<name>A0A8H9KWJ6_9SPHI</name>
<sequence>METNNREILINVKVDNQEALQKTESLKKKFSELTQAVDKYSQIDLNNASINDLEIALTQAKNLFKQLSSSGLASVDDLKKVSTEINVLSQQIGKVKNIDIKVNDNVDDLKLRLQDLQNLDLPNISLDGLNFELEKSGRLFQDIFNLDSDVSDGMLAELTAVMENINGQIQGVNIPVDIDTKQAETETEALKRKFKDLSNVALSFDEIDFDNSTIGELQDHLKQANLVLKELKSSGLASEQQLADMGRTINNLKSNISGMKFDKAFKGFESSVHGVVGTAQLLEGSMRSLGIESESAEKAIERMMQLMTLKDGVESIGKYIDGMKGLSSATGGATKATNLLKLGFQSLAIGAIITAVMYLVNNWNSLYATIKEFIPALDGVGGKFKNMSAIMEGTGKAIIGFIVRPIQSAIKAFNLLKNGDWKGAGKEILTALNPLERFNNVVKDFNSGFNQGIIKAEATENIKNFNEQTEKSIKLLEAQGGKEKEIYQLRRKQYQNEITQLKKKNKVLSDADQKRVDELTELLEVEGVKHNKFLNDAGKASADAFKQGMDDFKNSMLEVNKIIADVGKSERQKELEEIDAHYQELINKAKKYKQDISTIEQARDIKRAEVNKKFDTEDAEKELEKTELKGSTALLKAKTGNEEKTIADVSRIAEAELKNLKETYDKELVLAKDNKDELENLEAQYANDVYNINKGLADKIKAIKDKELQDAKDKVNTISETNVLNVESEIIKSEKDLPQEDGTKPLSDEQIKLVLDNVDKLHNAKLEQLKSNYEAERLLHAENAEELARIDAQYNNDVISLERDSSKQKIDIKKDEKEKKEALQEMELSSIGSAFSAIGALAEESSIFGKSLATADAIIQTYLGANKAIGQGGIFGIASAVGIIATGLANVKKIMSTKVSNKEGSSNSIQAPIINTTQLQPRATQDVRVVDNTAQTKQPPMKTYVVYKDLKTKEEKENFYDSLSSY</sequence>
<feature type="coiled-coil region" evidence="1">
    <location>
        <begin position="568"/>
        <end position="602"/>
    </location>
</feature>
<reference evidence="3" key="2">
    <citation type="submission" date="2020-09" db="EMBL/GenBank/DDBJ databases">
        <authorList>
            <person name="Sun Q."/>
            <person name="Zhou Y."/>
        </authorList>
    </citation>
    <scope>NUCLEOTIDE SEQUENCE</scope>
    <source>
        <strain evidence="3">CGMCC 1.15966</strain>
    </source>
</reference>
<dbReference type="AlphaFoldDB" id="A0A8H9KWJ6"/>
<dbReference type="EMBL" id="BMKM01000008">
    <property type="protein sequence ID" value="GGE28314.1"/>
    <property type="molecule type" value="Genomic_DNA"/>
</dbReference>
<feature type="coiled-coil region" evidence="1">
    <location>
        <begin position="16"/>
        <end position="70"/>
    </location>
</feature>
<reference evidence="3" key="1">
    <citation type="journal article" date="2014" name="Int. J. Syst. Evol. Microbiol.">
        <title>Complete genome sequence of Corynebacterium casei LMG S-19264T (=DSM 44701T), isolated from a smear-ripened cheese.</title>
        <authorList>
            <consortium name="US DOE Joint Genome Institute (JGI-PGF)"/>
            <person name="Walter F."/>
            <person name="Albersmeier A."/>
            <person name="Kalinowski J."/>
            <person name="Ruckert C."/>
        </authorList>
    </citation>
    <scope>NUCLEOTIDE SEQUENCE</scope>
    <source>
        <strain evidence="3">CGMCC 1.15966</strain>
    </source>
</reference>
<feature type="coiled-coil region" evidence="1">
    <location>
        <begin position="661"/>
        <end position="688"/>
    </location>
</feature>
<evidence type="ECO:0000256" key="1">
    <source>
        <dbReference type="SAM" id="Coils"/>
    </source>
</evidence>
<organism evidence="3 4">
    <name type="scientific">Sphingobacterium cellulitidis</name>
    <dbReference type="NCBI Taxonomy" id="1768011"/>
    <lineage>
        <taxon>Bacteria</taxon>
        <taxon>Pseudomonadati</taxon>
        <taxon>Bacteroidota</taxon>
        <taxon>Sphingobacteriia</taxon>
        <taxon>Sphingobacteriales</taxon>
        <taxon>Sphingobacteriaceae</taxon>
        <taxon>Sphingobacterium</taxon>
    </lineage>
</organism>
<feature type="transmembrane region" description="Helical" evidence="2">
    <location>
        <begin position="868"/>
        <end position="891"/>
    </location>
</feature>
<keyword evidence="2" id="KW-1133">Transmembrane helix</keyword>
<accession>A0A8H9KWJ6</accession>
<protein>
    <submittedName>
        <fullName evidence="3">Uncharacterized protein</fullName>
    </submittedName>
</protein>
<evidence type="ECO:0000313" key="3">
    <source>
        <dbReference type="EMBL" id="GGE28314.1"/>
    </source>
</evidence>
<keyword evidence="2" id="KW-0472">Membrane</keyword>
<keyword evidence="1" id="KW-0175">Coiled coil</keyword>
<dbReference type="Proteomes" id="UP000614460">
    <property type="component" value="Unassembled WGS sequence"/>
</dbReference>